<evidence type="ECO:0000313" key="2">
    <source>
        <dbReference type="Proteomes" id="UP001209317"/>
    </source>
</evidence>
<dbReference type="EMBL" id="JAOTPL010000004">
    <property type="protein sequence ID" value="MCU7693819.1"/>
    <property type="molecule type" value="Genomic_DNA"/>
</dbReference>
<dbReference type="Proteomes" id="UP001209317">
    <property type="component" value="Unassembled WGS sequence"/>
</dbReference>
<dbReference type="RefSeq" id="WP_263037305.1">
    <property type="nucleotide sequence ID" value="NZ_JAOTPL010000004.1"/>
</dbReference>
<keyword evidence="2" id="KW-1185">Reference proteome</keyword>
<name>A0AAE3IL35_9BACT</name>
<protein>
    <submittedName>
        <fullName evidence="1">Uncharacterized protein</fullName>
    </submittedName>
</protein>
<comment type="caution">
    <text evidence="1">The sequence shown here is derived from an EMBL/GenBank/DDBJ whole genome shotgun (WGS) entry which is preliminary data.</text>
</comment>
<reference evidence="1" key="1">
    <citation type="submission" date="2022-10" db="EMBL/GenBank/DDBJ databases">
        <authorList>
            <person name="Kim H.S."/>
            <person name="Kim J.-S."/>
            <person name="Suh M.K."/>
            <person name="Eom M.K."/>
            <person name="Lee J.-S."/>
        </authorList>
    </citation>
    <scope>NUCLEOTIDE SEQUENCE</scope>
    <source>
        <strain evidence="1">LIP-5</strain>
    </source>
</reference>
<accession>A0AAE3IL35</accession>
<sequence>MKLCKPVLLFTLLIYVMPLFAQVGLVYDFDPYFYYTRFNALGATKEKKKMDFNFITEFKQITENKNLKIYKVDSVQSFSSIKLKKQLKEYCEKNNLEKLICIEGARFQNTFGGLAGSLVSVTIEEKLTKEKIYIGFTTMLKKNNYGISHALVKYYVYDFKKNEIKNINIKHLSKEERTKEDVYSNIDDITELGYNIATSNIKNSIEKNVAEIISALN</sequence>
<organism evidence="1 2">
    <name type="scientific">Haoranjiania flava</name>
    <dbReference type="NCBI Taxonomy" id="1856322"/>
    <lineage>
        <taxon>Bacteria</taxon>
        <taxon>Pseudomonadati</taxon>
        <taxon>Bacteroidota</taxon>
        <taxon>Chitinophagia</taxon>
        <taxon>Chitinophagales</taxon>
        <taxon>Chitinophagaceae</taxon>
        <taxon>Haoranjiania</taxon>
    </lineage>
</organism>
<evidence type="ECO:0000313" key="1">
    <source>
        <dbReference type="EMBL" id="MCU7693819.1"/>
    </source>
</evidence>
<dbReference type="AlphaFoldDB" id="A0AAE3IL35"/>
<proteinExistence type="predicted"/>
<gene>
    <name evidence="1" type="ORF">OD355_04725</name>
</gene>